<keyword evidence="10" id="KW-1185">Reference proteome</keyword>
<dbReference type="KEGG" id="pvac:HC248_00969"/>
<dbReference type="GO" id="GO:0030313">
    <property type="term" value="C:cell envelope"/>
    <property type="evidence" value="ECO:0007669"/>
    <property type="project" value="UniProtKB-SubCell"/>
</dbReference>
<name>A0A6H2H7E7_9BURK</name>
<dbReference type="PRINTS" id="PR00690">
    <property type="entry name" value="ADHESNFAMILY"/>
</dbReference>
<dbReference type="GO" id="GO:0046872">
    <property type="term" value="F:metal ion binding"/>
    <property type="evidence" value="ECO:0007669"/>
    <property type="project" value="UniProtKB-KW"/>
</dbReference>
<keyword evidence="5 8" id="KW-0732">Signal</keyword>
<accession>A0A6H2H7E7</accession>
<comment type="similarity">
    <text evidence="2 6">Belongs to the bacterial solute-binding protein 9 family.</text>
</comment>
<dbReference type="Pfam" id="PF01297">
    <property type="entry name" value="ZnuA"/>
    <property type="match status" value="1"/>
</dbReference>
<evidence type="ECO:0000256" key="5">
    <source>
        <dbReference type="ARBA" id="ARBA00022729"/>
    </source>
</evidence>
<evidence type="ECO:0000313" key="10">
    <source>
        <dbReference type="Proteomes" id="UP000502041"/>
    </source>
</evidence>
<evidence type="ECO:0000256" key="7">
    <source>
        <dbReference type="SAM" id="MobiDB-lite"/>
    </source>
</evidence>
<evidence type="ECO:0000256" key="3">
    <source>
        <dbReference type="ARBA" id="ARBA00022448"/>
    </source>
</evidence>
<protein>
    <submittedName>
        <fullName evidence="9">Manganese-binding lipoprotein MntA</fullName>
    </submittedName>
</protein>
<dbReference type="InterPro" id="IPR006127">
    <property type="entry name" value="ZnuA-like"/>
</dbReference>
<keyword evidence="4" id="KW-0479">Metal-binding</keyword>
<organism evidence="9 10">
    <name type="scientific">Polaromonas vacuolata</name>
    <dbReference type="NCBI Taxonomy" id="37448"/>
    <lineage>
        <taxon>Bacteria</taxon>
        <taxon>Pseudomonadati</taxon>
        <taxon>Pseudomonadota</taxon>
        <taxon>Betaproteobacteria</taxon>
        <taxon>Burkholderiales</taxon>
        <taxon>Comamonadaceae</taxon>
        <taxon>Polaromonas</taxon>
    </lineage>
</organism>
<feature type="compositionally biased region" description="Basic and acidic residues" evidence="7">
    <location>
        <begin position="129"/>
        <end position="150"/>
    </location>
</feature>
<feature type="signal peptide" evidence="8">
    <location>
        <begin position="1"/>
        <end position="26"/>
    </location>
</feature>
<dbReference type="AlphaFoldDB" id="A0A6H2H7E7"/>
<dbReference type="Gene3D" id="3.40.50.1980">
    <property type="entry name" value="Nitrogenase molybdenum iron protein domain"/>
    <property type="match status" value="2"/>
</dbReference>
<dbReference type="SUPFAM" id="SSF53807">
    <property type="entry name" value="Helical backbone' metal receptor"/>
    <property type="match status" value="1"/>
</dbReference>
<dbReference type="EMBL" id="CP051461">
    <property type="protein sequence ID" value="QJC55687.1"/>
    <property type="molecule type" value="Genomic_DNA"/>
</dbReference>
<evidence type="ECO:0000313" key="9">
    <source>
        <dbReference type="EMBL" id="QJC55687.1"/>
    </source>
</evidence>
<evidence type="ECO:0000256" key="1">
    <source>
        <dbReference type="ARBA" id="ARBA00004196"/>
    </source>
</evidence>
<dbReference type="Proteomes" id="UP000502041">
    <property type="component" value="Chromosome"/>
</dbReference>
<proteinExistence type="inferred from homology"/>
<reference evidence="9 10" key="1">
    <citation type="submission" date="2020-04" db="EMBL/GenBank/DDBJ databases">
        <title>Complete genome of a Psychrophilic, Marine, Gas Vacuolate Bacterium Polaromonas vacuolata KCTC 22033T.</title>
        <authorList>
            <person name="Hwang K."/>
            <person name="Kim K.M."/>
        </authorList>
    </citation>
    <scope>NUCLEOTIDE SEQUENCE [LARGE SCALE GENOMIC DNA]</scope>
    <source>
        <strain evidence="9 10">KCTC 22033</strain>
    </source>
</reference>
<evidence type="ECO:0000256" key="8">
    <source>
        <dbReference type="SAM" id="SignalP"/>
    </source>
</evidence>
<sequence length="320" mass="34573">MKNPLSPSRQTWLALALCLASASSMAQEKLPVVASFSILGDLVRVVGGDRVSVHNLVGPDEDAHVFEPKPSDAKTLLAAKLLVSNGLDFEPWLGKLSVAAGYKGQSVVASQGVKWRSMAAEPANVEPNHASKEKADHAGHEDHAGKDPHAWQDPQNVILYVNNIAKALAKIDPAGAIVYQKNSAAYVAELQSLDAWGQQQFTAIASDKRKVITSHDAFGYFAAHYKIRFLAPQGMSTGTEPSAKQVAQLIRQIQREKIRAVFLENMSNTKLLTQLSKDAGVKVGPVLYVDALSAPSGPAPDYLRMMRYNITELARGLALN</sequence>
<evidence type="ECO:0000256" key="4">
    <source>
        <dbReference type="ARBA" id="ARBA00022723"/>
    </source>
</evidence>
<dbReference type="RefSeq" id="WP_168921519.1">
    <property type="nucleotide sequence ID" value="NZ_CP051461.1"/>
</dbReference>
<dbReference type="PANTHER" id="PTHR42953:SF1">
    <property type="entry name" value="METAL-BINDING PROTEIN HI_0362-RELATED"/>
    <property type="match status" value="1"/>
</dbReference>
<keyword evidence="3 6" id="KW-0813">Transport</keyword>
<feature type="region of interest" description="Disordered" evidence="7">
    <location>
        <begin position="121"/>
        <end position="151"/>
    </location>
</feature>
<dbReference type="InterPro" id="IPR050492">
    <property type="entry name" value="Bact_metal-bind_prot9"/>
</dbReference>
<evidence type="ECO:0000256" key="6">
    <source>
        <dbReference type="RuleBase" id="RU003512"/>
    </source>
</evidence>
<evidence type="ECO:0000256" key="2">
    <source>
        <dbReference type="ARBA" id="ARBA00011028"/>
    </source>
</evidence>
<dbReference type="PANTHER" id="PTHR42953">
    <property type="entry name" value="HIGH-AFFINITY ZINC UPTAKE SYSTEM PROTEIN ZNUA-RELATED"/>
    <property type="match status" value="1"/>
</dbReference>
<gene>
    <name evidence="9" type="primary">mntA_1</name>
    <name evidence="9" type="ORF">HC248_00969</name>
</gene>
<dbReference type="PRINTS" id="PR00691">
    <property type="entry name" value="ADHESINB"/>
</dbReference>
<dbReference type="GO" id="GO:0030001">
    <property type="term" value="P:metal ion transport"/>
    <property type="evidence" value="ECO:0007669"/>
    <property type="project" value="InterPro"/>
</dbReference>
<feature type="chain" id="PRO_5026086335" evidence="8">
    <location>
        <begin position="27"/>
        <end position="320"/>
    </location>
</feature>
<comment type="subcellular location">
    <subcellularLocation>
        <location evidence="1">Cell envelope</location>
    </subcellularLocation>
</comment>
<keyword evidence="9" id="KW-0449">Lipoprotein</keyword>
<dbReference type="InterPro" id="IPR006128">
    <property type="entry name" value="Lipoprotein_PsaA-like"/>
</dbReference>
<dbReference type="GO" id="GO:0007155">
    <property type="term" value="P:cell adhesion"/>
    <property type="evidence" value="ECO:0007669"/>
    <property type="project" value="InterPro"/>
</dbReference>
<dbReference type="InterPro" id="IPR006129">
    <property type="entry name" value="AdhesinB"/>
</dbReference>
<dbReference type="CDD" id="cd01137">
    <property type="entry name" value="PsaA"/>
    <property type="match status" value="1"/>
</dbReference>